<comment type="caution">
    <text evidence="3">The sequence shown here is derived from an EMBL/GenBank/DDBJ whole genome shotgun (WGS) entry which is preliminary data.</text>
</comment>
<proteinExistence type="predicted"/>
<keyword evidence="1" id="KW-0175">Coiled coil</keyword>
<dbReference type="OrthoDB" id="6372976at2759"/>
<feature type="coiled-coil region" evidence="1">
    <location>
        <begin position="644"/>
        <end position="671"/>
    </location>
</feature>
<protein>
    <submittedName>
        <fullName evidence="3">Uncharacterized protein</fullName>
    </submittedName>
</protein>
<dbReference type="AlphaFoldDB" id="A0A5N5TI45"/>
<accession>A0A5N5TI45</accession>
<evidence type="ECO:0000313" key="3">
    <source>
        <dbReference type="EMBL" id="KAB7506151.1"/>
    </source>
</evidence>
<organism evidence="3 4">
    <name type="scientific">Armadillidium nasatum</name>
    <dbReference type="NCBI Taxonomy" id="96803"/>
    <lineage>
        <taxon>Eukaryota</taxon>
        <taxon>Metazoa</taxon>
        <taxon>Ecdysozoa</taxon>
        <taxon>Arthropoda</taxon>
        <taxon>Crustacea</taxon>
        <taxon>Multicrustacea</taxon>
        <taxon>Malacostraca</taxon>
        <taxon>Eumalacostraca</taxon>
        <taxon>Peracarida</taxon>
        <taxon>Isopoda</taxon>
        <taxon>Oniscidea</taxon>
        <taxon>Crinocheta</taxon>
        <taxon>Armadillidiidae</taxon>
        <taxon>Armadillidium</taxon>
    </lineage>
</organism>
<feature type="compositionally biased region" description="Basic and acidic residues" evidence="2">
    <location>
        <begin position="327"/>
        <end position="348"/>
    </location>
</feature>
<feature type="compositionally biased region" description="Basic residues" evidence="2">
    <location>
        <begin position="175"/>
        <end position="188"/>
    </location>
</feature>
<feature type="region of interest" description="Disordered" evidence="2">
    <location>
        <begin position="304"/>
        <end position="374"/>
    </location>
</feature>
<evidence type="ECO:0000313" key="4">
    <source>
        <dbReference type="Proteomes" id="UP000326759"/>
    </source>
</evidence>
<sequence length="843" mass="95644">MKKPKGKMMQKRKVLLYILSHLDCTATYKILYRKDKEAKCVNVERNGDMKMLETEMEIEKNAQSNVTSQHDDFKMDGINSNAIFSSSGPFLILGDKNPRHEEIANTDSVVNLTKSKSKSDGNLKPVTENDIHSQDRVHLKKFCETSYDKLKSLGKICMINSENSVNGVEHTKEKSQKKKKRRQNKRNKNSNYDLDCKNRLKKQKVGNKSNSDYNSGIKKKEVYPCETQIHLPVDGKSSVNSKAISKNIKKDKIPLDNKKEGNWTVSDIGTKNILKSIVLPGKGNIIQEKKYDIVSVPKESVTQKRNIKRKREESSTHTIMVSNSLTNEHHGKAEKNFKKDTNNDERNLSNKNVLSNKIDSSSKPVEKLSKKRRRKPKCYDKFENCDVQQNRLEPKVGNSLSTLKERTTKTTCSEMKIIEGVKASVKKINKGKDSEVDEASGSDSDIVPNDLKSSMFTKEETRAYHQLQLKELKENEKRQKMKVIFGKRDSEISNSVGKLETDKAQDRKSPSKCMVDSQDIGLSSLYKKINKKEVENSLVKSGPQKSGDEILPYGDDKIEDLEIVFSTIKKDLKTKFACEIKKELPSEEDSISSVIIKKSKPMKKKSANTESHPDNLFNIYSKNDDISIISFSEPRSSNFKNSVKKSINNNTKKLTHELDTVEKKISCLSNNVLNDNVPLQIGTTETDITENQKADKMDSPCVISKNQSVLNEKNNIKDDFLVKHNSSIDASNVEAVCNDDKQVCNDQQKNHQLVLSDEDENGKVESGLTVNEIETLDTSQCNLRKEEDCRLYTGKETMNTHHEDLKESEKSFTIILDESSEDLCTIEVDGKEKSVDNKQIVRN</sequence>
<evidence type="ECO:0000256" key="2">
    <source>
        <dbReference type="SAM" id="MobiDB-lite"/>
    </source>
</evidence>
<name>A0A5N5TI45_9CRUS</name>
<gene>
    <name evidence="3" type="ORF">Anas_09054</name>
</gene>
<dbReference type="Proteomes" id="UP000326759">
    <property type="component" value="Unassembled WGS sequence"/>
</dbReference>
<reference evidence="3 4" key="1">
    <citation type="journal article" date="2019" name="PLoS Biol.">
        <title>Sex chromosomes control vertical transmission of feminizing Wolbachia symbionts in an isopod.</title>
        <authorList>
            <person name="Becking T."/>
            <person name="Chebbi M.A."/>
            <person name="Giraud I."/>
            <person name="Moumen B."/>
            <person name="Laverre T."/>
            <person name="Caubet Y."/>
            <person name="Peccoud J."/>
            <person name="Gilbert C."/>
            <person name="Cordaux R."/>
        </authorList>
    </citation>
    <scope>NUCLEOTIDE SEQUENCE [LARGE SCALE GENOMIC DNA]</scope>
    <source>
        <strain evidence="3">ANa2</strain>
        <tissue evidence="3">Whole body excluding digestive tract and cuticle</tissue>
    </source>
</reference>
<dbReference type="EMBL" id="SEYY01000977">
    <property type="protein sequence ID" value="KAB7506151.1"/>
    <property type="molecule type" value="Genomic_DNA"/>
</dbReference>
<keyword evidence="4" id="KW-1185">Reference proteome</keyword>
<evidence type="ECO:0000256" key="1">
    <source>
        <dbReference type="SAM" id="Coils"/>
    </source>
</evidence>
<feature type="region of interest" description="Disordered" evidence="2">
    <location>
        <begin position="431"/>
        <end position="450"/>
    </location>
</feature>
<feature type="region of interest" description="Disordered" evidence="2">
    <location>
        <begin position="167"/>
        <end position="213"/>
    </location>
</feature>
<feature type="compositionally biased region" description="Polar residues" evidence="2">
    <location>
        <begin position="316"/>
        <end position="326"/>
    </location>
</feature>
<feature type="compositionally biased region" description="Polar residues" evidence="2">
    <location>
        <begin position="349"/>
        <end position="363"/>
    </location>
</feature>